<dbReference type="InterPro" id="IPR017557">
    <property type="entry name" value="Holo-ACP_synthase"/>
</dbReference>
<reference evidence="7 8" key="1">
    <citation type="submission" date="2020-08" db="EMBL/GenBank/DDBJ databases">
        <title>Genomic Encyclopedia of Type Strains, Phase IV (KMG-V): Genome sequencing to study the core and pangenomes of soil and plant-associated prokaryotes.</title>
        <authorList>
            <person name="Whitman W."/>
        </authorList>
    </citation>
    <scope>NUCLEOTIDE SEQUENCE [LARGE SCALE GENOMIC DNA]</scope>
    <source>
        <strain evidence="5 8">SEMIA 471</strain>
        <strain evidence="6 7">SEMIA 489</strain>
    </source>
</reference>
<feature type="domain" description="Phosphoribosyl-dephospho-CoA transferase MdcG N-terminal" evidence="4">
    <location>
        <begin position="14"/>
        <end position="71"/>
    </location>
</feature>
<dbReference type="InterPro" id="IPR048903">
    <property type="entry name" value="MdcG_N"/>
</dbReference>
<dbReference type="Proteomes" id="UP000523431">
    <property type="component" value="Unassembled WGS sequence"/>
</dbReference>
<name>A0A7W6ZP56_RHIET</name>
<organism evidence="6 7">
    <name type="scientific">Rhizobium etli</name>
    <dbReference type="NCBI Taxonomy" id="29449"/>
    <lineage>
        <taxon>Bacteria</taxon>
        <taxon>Pseudomonadati</taxon>
        <taxon>Pseudomonadota</taxon>
        <taxon>Alphaproteobacteria</taxon>
        <taxon>Hyphomicrobiales</taxon>
        <taxon>Rhizobiaceae</taxon>
        <taxon>Rhizobium/Agrobacterium group</taxon>
        <taxon>Rhizobium</taxon>
    </lineage>
</organism>
<dbReference type="Proteomes" id="UP000557344">
    <property type="component" value="Unassembled WGS sequence"/>
</dbReference>
<dbReference type="NCBIfam" id="TIGR03135">
    <property type="entry name" value="malonate_mdcG"/>
    <property type="match status" value="1"/>
</dbReference>
<dbReference type="GO" id="GO:0016779">
    <property type="term" value="F:nucleotidyltransferase activity"/>
    <property type="evidence" value="ECO:0007669"/>
    <property type="project" value="UniProtKB-KW"/>
</dbReference>
<accession>A0A7W6ZP56</accession>
<dbReference type="EMBL" id="JACIID010000021">
    <property type="protein sequence ID" value="MBB4539235.1"/>
    <property type="molecule type" value="Genomic_DNA"/>
</dbReference>
<comment type="caution">
    <text evidence="6">The sequence shown here is derived from an EMBL/GenBank/DDBJ whole genome shotgun (WGS) entry which is preliminary data.</text>
</comment>
<feature type="domain" description="Phosphoribosyl-dephospho-CoA transferase MdcG C-terminal" evidence="3">
    <location>
        <begin position="78"/>
        <end position="197"/>
    </location>
</feature>
<evidence type="ECO:0000259" key="3">
    <source>
        <dbReference type="Pfam" id="PF10620"/>
    </source>
</evidence>
<dbReference type="InterPro" id="IPR049180">
    <property type="entry name" value="MdcG_C"/>
</dbReference>
<keyword evidence="1 6" id="KW-0808">Transferase</keyword>
<evidence type="ECO:0000259" key="4">
    <source>
        <dbReference type="Pfam" id="PF20866"/>
    </source>
</evidence>
<sequence length="204" mass="21638">MLVATGSLDGLAHGPQRLVEGWAERGLPVIVRRGTVGGDEHTIAVGLPLPPTLGKLRLGFFIPPEHMAARVAALSVTEAARSAPAHLRPQVEAAAGLGRRFGLQPAVFGALLWQHLTGLAYLQPGSDIDLIWPAPPRESLNELLDDLAELDKAGPNRLDGEIILSTGEGANWRELRGALACPGGTVLVKSMHGAELRCARHLFT</sequence>
<evidence type="ECO:0000256" key="1">
    <source>
        <dbReference type="ARBA" id="ARBA00022679"/>
    </source>
</evidence>
<dbReference type="Pfam" id="PF10620">
    <property type="entry name" value="MdcG"/>
    <property type="match status" value="1"/>
</dbReference>
<proteinExistence type="predicted"/>
<gene>
    <name evidence="5" type="ORF">GGE46_006028</name>
    <name evidence="6" type="ORF">GGE57_006025</name>
</gene>
<evidence type="ECO:0000256" key="2">
    <source>
        <dbReference type="ARBA" id="ARBA00022695"/>
    </source>
</evidence>
<evidence type="ECO:0000313" key="6">
    <source>
        <dbReference type="EMBL" id="MBB4539235.1"/>
    </source>
</evidence>
<dbReference type="Pfam" id="PF20866">
    <property type="entry name" value="MdcG_N"/>
    <property type="match status" value="1"/>
</dbReference>
<dbReference type="EC" id="2.7.7.66" evidence="6"/>
<keyword evidence="2 6" id="KW-0548">Nucleotidyltransferase</keyword>
<dbReference type="EMBL" id="JACIHU010000021">
    <property type="protein sequence ID" value="MBB4483406.1"/>
    <property type="molecule type" value="Genomic_DNA"/>
</dbReference>
<evidence type="ECO:0000313" key="8">
    <source>
        <dbReference type="Proteomes" id="UP000557344"/>
    </source>
</evidence>
<evidence type="ECO:0000313" key="5">
    <source>
        <dbReference type="EMBL" id="MBB4483406.1"/>
    </source>
</evidence>
<evidence type="ECO:0000313" key="7">
    <source>
        <dbReference type="Proteomes" id="UP000523431"/>
    </source>
</evidence>
<dbReference type="AlphaFoldDB" id="A0A7W6ZP56"/>
<protein>
    <submittedName>
        <fullName evidence="6">Phosphoribosyl-dephospho-CoA transferase</fullName>
        <ecNumber evidence="6">2.7.7.66</ecNumber>
    </submittedName>
</protein>